<dbReference type="PROSITE" id="PS51918">
    <property type="entry name" value="RADICAL_SAM"/>
    <property type="match status" value="1"/>
</dbReference>
<dbReference type="OrthoDB" id="9793973at2"/>
<comment type="similarity">
    <text evidence="2 14">Belongs to the radical SAM superfamily. RlmN family.</text>
</comment>
<dbReference type="InterPro" id="IPR007197">
    <property type="entry name" value="rSAM"/>
</dbReference>
<gene>
    <name evidence="14" type="primary">rlmN</name>
    <name evidence="16" type="ORF">SAMN02745152_00242</name>
</gene>
<evidence type="ECO:0000313" key="17">
    <source>
        <dbReference type="Proteomes" id="UP000190395"/>
    </source>
</evidence>
<evidence type="ECO:0000256" key="10">
    <source>
        <dbReference type="ARBA" id="ARBA00022723"/>
    </source>
</evidence>
<evidence type="ECO:0000256" key="3">
    <source>
        <dbReference type="ARBA" id="ARBA00022485"/>
    </source>
</evidence>
<proteinExistence type="inferred from homology"/>
<keyword evidence="4 14" id="KW-0963">Cytoplasm</keyword>
<evidence type="ECO:0000256" key="9">
    <source>
        <dbReference type="ARBA" id="ARBA00022694"/>
    </source>
</evidence>
<dbReference type="HAMAP" id="MF_01849">
    <property type="entry name" value="RNA_methyltr_RlmN"/>
    <property type="match status" value="1"/>
</dbReference>
<feature type="binding site" evidence="14">
    <location>
        <position position="118"/>
    </location>
    <ligand>
        <name>[4Fe-4S] cluster</name>
        <dbReference type="ChEBI" id="CHEBI:49883"/>
        <note>4Fe-4S-S-AdoMet</note>
    </ligand>
</feature>
<evidence type="ECO:0000256" key="8">
    <source>
        <dbReference type="ARBA" id="ARBA00022691"/>
    </source>
</evidence>
<dbReference type="InterPro" id="IPR040072">
    <property type="entry name" value="Methyltransferase_A"/>
</dbReference>
<feature type="binding site" evidence="14">
    <location>
        <begin position="212"/>
        <end position="214"/>
    </location>
    <ligand>
        <name>S-adenosyl-L-methionine</name>
        <dbReference type="ChEBI" id="CHEBI:59789"/>
    </ligand>
</feature>
<evidence type="ECO:0000256" key="7">
    <source>
        <dbReference type="ARBA" id="ARBA00022679"/>
    </source>
</evidence>
<dbReference type="SUPFAM" id="SSF102114">
    <property type="entry name" value="Radical SAM enzymes"/>
    <property type="match status" value="1"/>
</dbReference>
<dbReference type="GeneID" id="303366519"/>
<dbReference type="Pfam" id="PF21016">
    <property type="entry name" value="RlmN_N"/>
    <property type="match status" value="1"/>
</dbReference>
<keyword evidence="10 14" id="KW-0479">Metal-binding</keyword>
<comment type="catalytic activity">
    <reaction evidence="14">
        <text>adenosine(37) in tRNA + 2 reduced [2Fe-2S]-[ferredoxin] + 2 S-adenosyl-L-methionine = 2-methyladenosine(37) in tRNA + 5'-deoxyadenosine + L-methionine + 2 oxidized [2Fe-2S]-[ferredoxin] + S-adenosyl-L-homocysteine</text>
        <dbReference type="Rhea" id="RHEA:43332"/>
        <dbReference type="Rhea" id="RHEA-COMP:10000"/>
        <dbReference type="Rhea" id="RHEA-COMP:10001"/>
        <dbReference type="Rhea" id="RHEA-COMP:10162"/>
        <dbReference type="Rhea" id="RHEA-COMP:10485"/>
        <dbReference type="ChEBI" id="CHEBI:17319"/>
        <dbReference type="ChEBI" id="CHEBI:33737"/>
        <dbReference type="ChEBI" id="CHEBI:33738"/>
        <dbReference type="ChEBI" id="CHEBI:57844"/>
        <dbReference type="ChEBI" id="CHEBI:57856"/>
        <dbReference type="ChEBI" id="CHEBI:59789"/>
        <dbReference type="ChEBI" id="CHEBI:74411"/>
        <dbReference type="ChEBI" id="CHEBI:74497"/>
        <dbReference type="EC" id="2.1.1.192"/>
    </reaction>
</comment>
<dbReference type="NCBIfam" id="TIGR00048">
    <property type="entry name" value="rRNA_mod_RlmN"/>
    <property type="match status" value="1"/>
</dbReference>
<evidence type="ECO:0000256" key="13">
    <source>
        <dbReference type="ARBA" id="ARBA00023157"/>
    </source>
</evidence>
<dbReference type="EC" id="2.1.1.192" evidence="14"/>
<keyword evidence="11 14" id="KW-0408">Iron</keyword>
<dbReference type="PANTHER" id="PTHR30544">
    <property type="entry name" value="23S RRNA METHYLTRANSFERASE"/>
    <property type="match status" value="1"/>
</dbReference>
<keyword evidence="17" id="KW-1185">Reference proteome</keyword>
<dbReference type="GO" id="GO:0019843">
    <property type="term" value="F:rRNA binding"/>
    <property type="evidence" value="ECO:0007669"/>
    <property type="project" value="UniProtKB-UniRule"/>
</dbReference>
<dbReference type="GO" id="GO:0046872">
    <property type="term" value="F:metal ion binding"/>
    <property type="evidence" value="ECO:0007669"/>
    <property type="project" value="UniProtKB-KW"/>
</dbReference>
<comment type="caution">
    <text evidence="14">Lacks conserved residue(s) required for the propagation of feature annotation.</text>
</comment>
<dbReference type="SFLD" id="SFLDF00275">
    <property type="entry name" value="adenosine_C2_methyltransferase"/>
    <property type="match status" value="1"/>
</dbReference>
<dbReference type="SFLD" id="SFLDS00029">
    <property type="entry name" value="Radical_SAM"/>
    <property type="match status" value="1"/>
</dbReference>
<dbReference type="AlphaFoldDB" id="A0A1T4KNL3"/>
<comment type="subcellular location">
    <subcellularLocation>
        <location evidence="1 14">Cytoplasm</location>
    </subcellularLocation>
</comment>
<dbReference type="GO" id="GO:0030488">
    <property type="term" value="P:tRNA methylation"/>
    <property type="evidence" value="ECO:0007669"/>
    <property type="project" value="UniProtKB-UniRule"/>
</dbReference>
<evidence type="ECO:0000313" key="16">
    <source>
        <dbReference type="EMBL" id="SJZ44000.1"/>
    </source>
</evidence>
<organism evidence="16 17">
    <name type="scientific">Treponema berlinense</name>
    <dbReference type="NCBI Taxonomy" id="225004"/>
    <lineage>
        <taxon>Bacteria</taxon>
        <taxon>Pseudomonadati</taxon>
        <taxon>Spirochaetota</taxon>
        <taxon>Spirochaetia</taxon>
        <taxon>Spirochaetales</taxon>
        <taxon>Treponemataceae</taxon>
        <taxon>Treponema</taxon>
    </lineage>
</organism>
<protein>
    <recommendedName>
        <fullName evidence="14">Probable dual-specificity RNA methyltransferase RlmN</fullName>
        <ecNumber evidence="14">2.1.1.192</ecNumber>
    </recommendedName>
    <alternativeName>
        <fullName evidence="14">23S rRNA (adenine(2503)-C(2))-methyltransferase</fullName>
    </alternativeName>
    <alternativeName>
        <fullName evidence="14">23S rRNA m2A2503 methyltransferase</fullName>
    </alternativeName>
    <alternativeName>
        <fullName evidence="14">Ribosomal RNA large subunit methyltransferase N</fullName>
    </alternativeName>
    <alternativeName>
        <fullName evidence="14">tRNA (adenine(37)-C(2))-methyltransferase</fullName>
    </alternativeName>
    <alternativeName>
        <fullName evidence="14">tRNA m2A37 methyltransferase</fullName>
    </alternativeName>
</protein>
<evidence type="ECO:0000259" key="15">
    <source>
        <dbReference type="PROSITE" id="PS51918"/>
    </source>
</evidence>
<dbReference type="GO" id="GO:0002935">
    <property type="term" value="F:tRNA (adenine(37)-C2)-methyltransferase activity"/>
    <property type="evidence" value="ECO:0007669"/>
    <property type="project" value="UniProtKB-UniRule"/>
</dbReference>
<keyword evidence="3 14" id="KW-0004">4Fe-4S</keyword>
<evidence type="ECO:0000256" key="6">
    <source>
        <dbReference type="ARBA" id="ARBA00022603"/>
    </source>
</evidence>
<dbReference type="GO" id="GO:0051539">
    <property type="term" value="F:4 iron, 4 sulfur cluster binding"/>
    <property type="evidence" value="ECO:0007669"/>
    <property type="project" value="UniProtKB-UniRule"/>
</dbReference>
<dbReference type="GO" id="GO:0000049">
    <property type="term" value="F:tRNA binding"/>
    <property type="evidence" value="ECO:0007669"/>
    <property type="project" value="UniProtKB-UniRule"/>
</dbReference>
<feature type="active site" description="Proton acceptor" evidence="14">
    <location>
        <position position="90"/>
    </location>
</feature>
<evidence type="ECO:0000256" key="1">
    <source>
        <dbReference type="ARBA" id="ARBA00004496"/>
    </source>
</evidence>
<comment type="miscellaneous">
    <text evidence="14">Reaction proceeds by a ping-pong mechanism involving intermediate methylation of a conserved cysteine residue.</text>
</comment>
<dbReference type="CDD" id="cd01335">
    <property type="entry name" value="Radical_SAM"/>
    <property type="match status" value="1"/>
</dbReference>
<dbReference type="SFLD" id="SFLDG01062">
    <property type="entry name" value="methyltransferase_(Class_A)"/>
    <property type="match status" value="1"/>
</dbReference>
<feature type="binding site" evidence="14">
    <location>
        <position position="115"/>
    </location>
    <ligand>
        <name>[4Fe-4S] cluster</name>
        <dbReference type="ChEBI" id="CHEBI:49883"/>
        <note>4Fe-4S-S-AdoMet</note>
    </ligand>
</feature>
<keyword evidence="5 14" id="KW-0698">rRNA processing</keyword>
<dbReference type="Proteomes" id="UP000190395">
    <property type="component" value="Unassembled WGS sequence"/>
</dbReference>
<dbReference type="PIRSF" id="PIRSF006004">
    <property type="entry name" value="CHP00048"/>
    <property type="match status" value="1"/>
</dbReference>
<evidence type="ECO:0000256" key="5">
    <source>
        <dbReference type="ARBA" id="ARBA00022552"/>
    </source>
</evidence>
<comment type="catalytic activity">
    <reaction evidence="14">
        <text>adenosine(2503) in 23S rRNA + 2 reduced [2Fe-2S]-[ferredoxin] + 2 S-adenosyl-L-methionine = 2-methyladenosine(2503) in 23S rRNA + 5'-deoxyadenosine + L-methionine + 2 oxidized [2Fe-2S]-[ferredoxin] + S-adenosyl-L-homocysteine</text>
        <dbReference type="Rhea" id="RHEA:42916"/>
        <dbReference type="Rhea" id="RHEA-COMP:10000"/>
        <dbReference type="Rhea" id="RHEA-COMP:10001"/>
        <dbReference type="Rhea" id="RHEA-COMP:10152"/>
        <dbReference type="Rhea" id="RHEA-COMP:10282"/>
        <dbReference type="ChEBI" id="CHEBI:17319"/>
        <dbReference type="ChEBI" id="CHEBI:33737"/>
        <dbReference type="ChEBI" id="CHEBI:33738"/>
        <dbReference type="ChEBI" id="CHEBI:57844"/>
        <dbReference type="ChEBI" id="CHEBI:57856"/>
        <dbReference type="ChEBI" id="CHEBI:59789"/>
        <dbReference type="ChEBI" id="CHEBI:74411"/>
        <dbReference type="ChEBI" id="CHEBI:74497"/>
        <dbReference type="EC" id="2.1.1.192"/>
    </reaction>
</comment>
<evidence type="ECO:0000256" key="2">
    <source>
        <dbReference type="ARBA" id="ARBA00007544"/>
    </source>
</evidence>
<dbReference type="PANTHER" id="PTHR30544:SF5">
    <property type="entry name" value="RADICAL SAM CORE DOMAIN-CONTAINING PROTEIN"/>
    <property type="match status" value="1"/>
</dbReference>
<dbReference type="InterPro" id="IPR027492">
    <property type="entry name" value="RNA_MTrfase_RlmN"/>
</dbReference>
<dbReference type="STRING" id="225004.SAMN02745152_00242"/>
<keyword evidence="13 14" id="KW-1015">Disulfide bond</keyword>
<reference evidence="16 17" key="1">
    <citation type="submission" date="2017-02" db="EMBL/GenBank/DDBJ databases">
        <authorList>
            <person name="Peterson S.W."/>
        </authorList>
    </citation>
    <scope>NUCLEOTIDE SEQUENCE [LARGE SCALE GENOMIC DNA]</scope>
    <source>
        <strain evidence="16 17">ATCC BAA-909</strain>
    </source>
</reference>
<keyword evidence="12 14" id="KW-0411">Iron-sulfur</keyword>
<comment type="cofactor">
    <cofactor evidence="14">
        <name>[4Fe-4S] cluster</name>
        <dbReference type="ChEBI" id="CHEBI:49883"/>
    </cofactor>
    <text evidence="14">Binds 1 [4Fe-4S] cluster. The cluster is coordinated with 3 cysteines and an exchangeable S-adenosyl-L-methionine.</text>
</comment>
<dbReference type="InterPro" id="IPR048641">
    <property type="entry name" value="RlmN_N"/>
</dbReference>
<dbReference type="GO" id="GO:0005737">
    <property type="term" value="C:cytoplasm"/>
    <property type="evidence" value="ECO:0007669"/>
    <property type="project" value="UniProtKB-SubCell"/>
</dbReference>
<keyword evidence="7 14" id="KW-0808">Transferase</keyword>
<accession>A0A1T4KNL3</accession>
<dbReference type="InterPro" id="IPR004383">
    <property type="entry name" value="rRNA_lsu_MTrfase_RlmN/Cfr"/>
</dbReference>
<dbReference type="EMBL" id="FUXC01000001">
    <property type="protein sequence ID" value="SJZ44000.1"/>
    <property type="molecule type" value="Genomic_DNA"/>
</dbReference>
<feature type="domain" description="Radical SAM core" evidence="15">
    <location>
        <begin position="97"/>
        <end position="326"/>
    </location>
</feature>
<dbReference type="Gene3D" id="3.20.20.70">
    <property type="entry name" value="Aldolase class I"/>
    <property type="match status" value="1"/>
</dbReference>
<dbReference type="InterPro" id="IPR013785">
    <property type="entry name" value="Aldolase_TIM"/>
</dbReference>
<name>A0A1T4KNL3_9SPIR</name>
<dbReference type="Pfam" id="PF04055">
    <property type="entry name" value="Radical_SAM"/>
    <property type="match status" value="1"/>
</dbReference>
<feature type="binding site" evidence="14">
    <location>
        <position position="111"/>
    </location>
    <ligand>
        <name>[4Fe-4S] cluster</name>
        <dbReference type="ChEBI" id="CHEBI:49883"/>
        <note>4Fe-4S-S-AdoMet</note>
    </ligand>
</feature>
<feature type="binding site" evidence="14">
    <location>
        <begin position="157"/>
        <end position="158"/>
    </location>
    <ligand>
        <name>S-adenosyl-L-methionine</name>
        <dbReference type="ChEBI" id="CHEBI:59789"/>
    </ligand>
</feature>
<dbReference type="RefSeq" id="WP_078930000.1">
    <property type="nucleotide sequence ID" value="NZ_FUXC01000001.1"/>
</dbReference>
<feature type="active site" description="S-methylcysteine intermediate" evidence="14">
    <location>
        <position position="331"/>
    </location>
</feature>
<keyword evidence="8 14" id="KW-0949">S-adenosyl-L-methionine</keyword>
<evidence type="ECO:0000256" key="4">
    <source>
        <dbReference type="ARBA" id="ARBA00022490"/>
    </source>
</evidence>
<keyword evidence="6 14" id="KW-0489">Methyltransferase</keyword>
<sequence length="359" mass="39316">MNEKIAVSGLLPEEISEQLNITPAFRGKQIFEWIGKGVDSFDAMTNLSQVLRNSLSQKAVLRCCEVSKVLKDPDGTIKLQITLNDGLAVETVLLTDKENRKTACVSCQVGCAMNCAFCQTGHLGLARSLTASEIVEQFLYLEKYAGPLDNIVFMGMGEPMMNLPAVRKAISVLTDKRGRNLSGRRITLSTSGVIKGIYDLADNGPLIRLAVSLTTADPLLREQIMPITKTNPLEELRKAIDYYAKKTGKRVTLEAALLHDTNTSAESAENMINFAKGIDVNINLIPWNPVETLPFTEPSNNECHRFVEKLEKAGLNVTLRTRRGREIGGACGQLGKTLSDKIVEGKKLSGSKKYGNGED</sequence>
<evidence type="ECO:0000256" key="11">
    <source>
        <dbReference type="ARBA" id="ARBA00023004"/>
    </source>
</evidence>
<dbReference type="GO" id="GO:0070040">
    <property type="term" value="F:rRNA (adenine(2503)-C2-)-methyltransferase activity"/>
    <property type="evidence" value="ECO:0007669"/>
    <property type="project" value="UniProtKB-UniRule"/>
</dbReference>
<feature type="binding site" evidence="14">
    <location>
        <position position="288"/>
    </location>
    <ligand>
        <name>S-adenosyl-L-methionine</name>
        <dbReference type="ChEBI" id="CHEBI:59789"/>
    </ligand>
</feature>
<dbReference type="InterPro" id="IPR058240">
    <property type="entry name" value="rSAM_sf"/>
</dbReference>
<dbReference type="Gene3D" id="1.10.150.530">
    <property type="match status" value="1"/>
</dbReference>
<evidence type="ECO:0000256" key="14">
    <source>
        <dbReference type="HAMAP-Rule" id="MF_01849"/>
    </source>
</evidence>
<feature type="binding site" evidence="14">
    <location>
        <position position="189"/>
    </location>
    <ligand>
        <name>S-adenosyl-L-methionine</name>
        <dbReference type="ChEBI" id="CHEBI:59789"/>
    </ligand>
</feature>
<evidence type="ECO:0000256" key="12">
    <source>
        <dbReference type="ARBA" id="ARBA00023014"/>
    </source>
</evidence>
<comment type="function">
    <text evidence="14">Specifically methylates position 2 of adenine 2503 in 23S rRNA and position 2 of adenine 37 in tRNAs.</text>
</comment>
<keyword evidence="9 14" id="KW-0819">tRNA processing</keyword>
<dbReference type="GO" id="GO:0070475">
    <property type="term" value="P:rRNA base methylation"/>
    <property type="evidence" value="ECO:0007669"/>
    <property type="project" value="UniProtKB-UniRule"/>
</dbReference>